<evidence type="ECO:0000259" key="3">
    <source>
        <dbReference type="PROSITE" id="PS50158"/>
    </source>
</evidence>
<keyword evidence="6" id="KW-1185">Reference proteome</keyword>
<proteinExistence type="predicted"/>
<dbReference type="AlphaFoldDB" id="B7QA21"/>
<dbReference type="GO" id="GO:0005737">
    <property type="term" value="C:cytoplasm"/>
    <property type="evidence" value="ECO:0000318"/>
    <property type="project" value="GO_Central"/>
</dbReference>
<dbReference type="PROSITE" id="PS50158">
    <property type="entry name" value="ZF_CCHC"/>
    <property type="match status" value="1"/>
</dbReference>
<feature type="non-terminal residue" evidence="4">
    <location>
        <position position="1"/>
    </location>
</feature>
<reference evidence="4 6" key="1">
    <citation type="submission" date="2008-03" db="EMBL/GenBank/DDBJ databases">
        <title>Annotation of Ixodes scapularis.</title>
        <authorList>
            <consortium name="Ixodes scapularis Genome Project Consortium"/>
            <person name="Caler E."/>
            <person name="Hannick L.I."/>
            <person name="Bidwell S."/>
            <person name="Joardar V."/>
            <person name="Thiagarajan M."/>
            <person name="Amedeo P."/>
            <person name="Galinsky K.J."/>
            <person name="Schobel S."/>
            <person name="Inman J."/>
            <person name="Hostetler J."/>
            <person name="Miller J."/>
            <person name="Hammond M."/>
            <person name="Megy K."/>
            <person name="Lawson D."/>
            <person name="Kodira C."/>
            <person name="Sutton G."/>
            <person name="Meyer J."/>
            <person name="Hill C.A."/>
            <person name="Birren B."/>
            <person name="Nene V."/>
            <person name="Collins F."/>
            <person name="Alarcon-Chaidez F."/>
            <person name="Wikel S."/>
            <person name="Strausberg R."/>
        </authorList>
    </citation>
    <scope>NUCLEOTIDE SEQUENCE [LARGE SCALE GENOMIC DNA]</scope>
    <source>
        <strain evidence="6">Wikel</strain>
        <strain evidence="4">Wikel colony</strain>
    </source>
</reference>
<dbReference type="HOGENOM" id="CLU_890191_0_0_1"/>
<protein>
    <recommendedName>
        <fullName evidence="3">CCHC-type domain-containing protein</fullName>
    </recommendedName>
</protein>
<feature type="region of interest" description="Disordered" evidence="2">
    <location>
        <begin position="201"/>
        <end position="255"/>
    </location>
</feature>
<feature type="region of interest" description="Disordered" evidence="2">
    <location>
        <begin position="275"/>
        <end position="313"/>
    </location>
</feature>
<keyword evidence="1" id="KW-0863">Zinc-finger</keyword>
<dbReference type="EnsemblMetazoa" id="ISCW013481-RA">
    <property type="protein sequence ID" value="ISCW013481-PA"/>
    <property type="gene ID" value="ISCW013481"/>
</dbReference>
<dbReference type="InParanoid" id="B7QA21"/>
<evidence type="ECO:0000313" key="5">
    <source>
        <dbReference type="EnsemblMetazoa" id="ISCW013481-PA"/>
    </source>
</evidence>
<dbReference type="GO" id="GO:0008270">
    <property type="term" value="F:zinc ion binding"/>
    <property type="evidence" value="ECO:0007669"/>
    <property type="project" value="UniProtKB-KW"/>
</dbReference>
<dbReference type="GO" id="GO:0045182">
    <property type="term" value="F:translation regulator activity"/>
    <property type="evidence" value="ECO:0000318"/>
    <property type="project" value="GO_Central"/>
</dbReference>
<dbReference type="PaxDb" id="6945-B7QA21"/>
<dbReference type="VEuPathDB" id="VectorBase:ISCW013481"/>
<sequence length="313" mass="33845">RGPPALTERLAGGGISSLEMASKVSTSNGNTVLEVPGMDLDPEDYAGWLHVKIGRKSDETQAKHNARAARWTTATATKASRMEGIPLEDSAGTITENVVNVQNLQAKAVQRIGTSTTIIVAVEGPKDVCRTCGKVGHHSDVCPAPDAKNCLGYCAPASQGHQCTPKCKLSGGTHTTCDRECRNKFKTPYVVRRRQWERKTEVLAGKQEKAGKGIPPPIAENVPPLQESVRASTRASSRSRSRSRSTGGKVPWAQGKKIAEQDAVIRRMATDMAAMREMIQQLQGREQKPAEESAETAIEPPIKRKSSEGSRTR</sequence>
<accession>B7QA21</accession>
<dbReference type="InterPro" id="IPR001878">
    <property type="entry name" value="Znf_CCHC"/>
</dbReference>
<keyword evidence="1" id="KW-0862">Zinc</keyword>
<dbReference type="GO" id="GO:2000767">
    <property type="term" value="P:positive regulation of cytoplasmic translation"/>
    <property type="evidence" value="ECO:0000318"/>
    <property type="project" value="GO_Central"/>
</dbReference>
<keyword evidence="1" id="KW-0479">Metal-binding</keyword>
<evidence type="ECO:0000313" key="6">
    <source>
        <dbReference type="Proteomes" id="UP000001555"/>
    </source>
</evidence>
<dbReference type="OrthoDB" id="6504620at2759"/>
<evidence type="ECO:0000256" key="2">
    <source>
        <dbReference type="SAM" id="MobiDB-lite"/>
    </source>
</evidence>
<dbReference type="GO" id="GO:0003729">
    <property type="term" value="F:mRNA binding"/>
    <property type="evidence" value="ECO:0000318"/>
    <property type="project" value="GO_Central"/>
</dbReference>
<feature type="domain" description="CCHC-type" evidence="3">
    <location>
        <begin position="129"/>
        <end position="143"/>
    </location>
</feature>
<evidence type="ECO:0000256" key="1">
    <source>
        <dbReference type="PROSITE-ProRule" id="PRU00047"/>
    </source>
</evidence>
<evidence type="ECO:0000313" key="4">
    <source>
        <dbReference type="EMBL" id="EEC15693.1"/>
    </source>
</evidence>
<dbReference type="Proteomes" id="UP000001555">
    <property type="component" value="Unassembled WGS sequence"/>
</dbReference>
<name>B7QA21_IXOSC</name>
<dbReference type="EMBL" id="DS892074">
    <property type="protein sequence ID" value="EEC15693.1"/>
    <property type="molecule type" value="Genomic_DNA"/>
</dbReference>
<dbReference type="VEuPathDB" id="VectorBase:ISCI013481"/>
<dbReference type="VEuPathDB" id="VectorBase:ISCP_024342"/>
<feature type="compositionally biased region" description="Basic and acidic residues" evidence="2">
    <location>
        <begin position="201"/>
        <end position="211"/>
    </location>
</feature>
<organism>
    <name type="scientific">Ixodes scapularis</name>
    <name type="common">Black-legged tick</name>
    <name type="synonym">Deer tick</name>
    <dbReference type="NCBI Taxonomy" id="6945"/>
    <lineage>
        <taxon>Eukaryota</taxon>
        <taxon>Metazoa</taxon>
        <taxon>Ecdysozoa</taxon>
        <taxon>Arthropoda</taxon>
        <taxon>Chelicerata</taxon>
        <taxon>Arachnida</taxon>
        <taxon>Acari</taxon>
        <taxon>Parasitiformes</taxon>
        <taxon>Ixodida</taxon>
        <taxon>Ixodoidea</taxon>
        <taxon>Ixodidae</taxon>
        <taxon>Ixodinae</taxon>
        <taxon>Ixodes</taxon>
    </lineage>
</organism>
<dbReference type="EMBL" id="ABJB011042077">
    <property type="status" value="NOT_ANNOTATED_CDS"/>
    <property type="molecule type" value="Genomic_DNA"/>
</dbReference>
<reference evidence="5" key="2">
    <citation type="submission" date="2020-05" db="UniProtKB">
        <authorList>
            <consortium name="EnsemblMetazoa"/>
        </authorList>
    </citation>
    <scope>IDENTIFICATION</scope>
    <source>
        <strain evidence="5">wikel</strain>
    </source>
</reference>
<feature type="compositionally biased region" description="Basic and acidic residues" evidence="2">
    <location>
        <begin position="301"/>
        <end position="313"/>
    </location>
</feature>
<gene>
    <name evidence="4" type="ORF">IscW_ISCW013481</name>
</gene>
<dbReference type="GO" id="GO:0003727">
    <property type="term" value="F:single-stranded RNA binding"/>
    <property type="evidence" value="ECO:0000318"/>
    <property type="project" value="GO_Central"/>
</dbReference>